<dbReference type="Proteomes" id="UP001243989">
    <property type="component" value="Unassembled WGS sequence"/>
</dbReference>
<feature type="compositionally biased region" description="Basic and acidic residues" evidence="1">
    <location>
        <begin position="1"/>
        <end position="17"/>
    </location>
</feature>
<gene>
    <name evidence="2" type="ORF">BDP81DRAFT_454881</name>
</gene>
<dbReference type="AlphaFoldDB" id="A0AAI9ZE44"/>
<dbReference type="EMBL" id="JAHMHQ010000032">
    <property type="protein sequence ID" value="KAK1622853.1"/>
    <property type="molecule type" value="Genomic_DNA"/>
</dbReference>
<keyword evidence="3" id="KW-1185">Reference proteome</keyword>
<sequence>MADPKIEKGLAEPEAPKTIESALRLPAQGRAPGKKLKKDTKNDPGDSFSHEYVSFPPFPGRADDETWEESRKEQASADAEPVEEIQREQPPMEVNSNEQESASEWKQRPRRASSLWFWNGR</sequence>
<comment type="caution">
    <text evidence="2">The sequence shown here is derived from an EMBL/GenBank/DDBJ whole genome shotgun (WGS) entry which is preliminary data.</text>
</comment>
<evidence type="ECO:0000313" key="2">
    <source>
        <dbReference type="EMBL" id="KAK1622853.1"/>
    </source>
</evidence>
<feature type="region of interest" description="Disordered" evidence="1">
    <location>
        <begin position="1"/>
        <end position="121"/>
    </location>
</feature>
<dbReference type="GeneID" id="85477863"/>
<reference evidence="2" key="1">
    <citation type="submission" date="2021-06" db="EMBL/GenBank/DDBJ databases">
        <title>Comparative genomics, transcriptomics and evolutionary studies reveal genomic signatures of adaptation to plant cell wall in hemibiotrophic fungi.</title>
        <authorList>
            <consortium name="DOE Joint Genome Institute"/>
            <person name="Baroncelli R."/>
            <person name="Diaz J.F."/>
            <person name="Benocci T."/>
            <person name="Peng M."/>
            <person name="Battaglia E."/>
            <person name="Haridas S."/>
            <person name="Andreopoulos W."/>
            <person name="Labutti K."/>
            <person name="Pangilinan J."/>
            <person name="Floch G.L."/>
            <person name="Makela M.R."/>
            <person name="Henrissat B."/>
            <person name="Grigoriev I.V."/>
            <person name="Crouch J.A."/>
            <person name="De Vries R.P."/>
            <person name="Sukno S.A."/>
            <person name="Thon M.R."/>
        </authorList>
    </citation>
    <scope>NUCLEOTIDE SEQUENCE</scope>
    <source>
        <strain evidence="2">CBS 102054</strain>
    </source>
</reference>
<dbReference type="RefSeq" id="XP_060438848.1">
    <property type="nucleotide sequence ID" value="XM_060593001.1"/>
</dbReference>
<organism evidence="2 3">
    <name type="scientific">Colletotrichum phormii</name>
    <dbReference type="NCBI Taxonomy" id="359342"/>
    <lineage>
        <taxon>Eukaryota</taxon>
        <taxon>Fungi</taxon>
        <taxon>Dikarya</taxon>
        <taxon>Ascomycota</taxon>
        <taxon>Pezizomycotina</taxon>
        <taxon>Sordariomycetes</taxon>
        <taxon>Hypocreomycetidae</taxon>
        <taxon>Glomerellales</taxon>
        <taxon>Glomerellaceae</taxon>
        <taxon>Colletotrichum</taxon>
        <taxon>Colletotrichum acutatum species complex</taxon>
    </lineage>
</organism>
<feature type="compositionally biased region" description="Polar residues" evidence="1">
    <location>
        <begin position="94"/>
        <end position="104"/>
    </location>
</feature>
<protein>
    <submittedName>
        <fullName evidence="2">Uncharacterized protein</fullName>
    </submittedName>
</protein>
<name>A0AAI9ZE44_9PEZI</name>
<accession>A0AAI9ZE44</accession>
<evidence type="ECO:0000313" key="3">
    <source>
        <dbReference type="Proteomes" id="UP001243989"/>
    </source>
</evidence>
<feature type="compositionally biased region" description="Basic and acidic residues" evidence="1">
    <location>
        <begin position="61"/>
        <end position="75"/>
    </location>
</feature>
<proteinExistence type="predicted"/>
<evidence type="ECO:0000256" key="1">
    <source>
        <dbReference type="SAM" id="MobiDB-lite"/>
    </source>
</evidence>